<reference evidence="1" key="1">
    <citation type="submission" date="2018-01" db="EMBL/GenBank/DDBJ databases">
        <title>An insight into the sialome of Amazonian anophelines.</title>
        <authorList>
            <person name="Ribeiro J.M."/>
            <person name="Scarpassa V."/>
            <person name="Calvo E."/>
        </authorList>
    </citation>
    <scope>NUCLEOTIDE SEQUENCE</scope>
    <source>
        <tissue evidence="1">Salivary glands</tissue>
    </source>
</reference>
<proteinExistence type="predicted"/>
<sequence length="66" mass="7607">MLVLAHACGMSMRKPFPLLRLLSLLPSRAVSREVLMKWIDVDDENRTSKTTPRYDHTKYCTNGVNE</sequence>
<evidence type="ECO:0000313" key="1">
    <source>
        <dbReference type="EMBL" id="MBW31380.1"/>
    </source>
</evidence>
<dbReference type="EMBL" id="GGFM01010629">
    <property type="protein sequence ID" value="MBW31380.1"/>
    <property type="molecule type" value="Transcribed_RNA"/>
</dbReference>
<name>A0A2M3ZSF8_9DIPT</name>
<protein>
    <submittedName>
        <fullName evidence="1">Putative secreted peptide</fullName>
    </submittedName>
</protein>
<dbReference type="AlphaFoldDB" id="A0A2M3ZSF8"/>
<accession>A0A2M3ZSF8</accession>
<organism evidence="1">
    <name type="scientific">Anopheles braziliensis</name>
    <dbReference type="NCBI Taxonomy" id="58242"/>
    <lineage>
        <taxon>Eukaryota</taxon>
        <taxon>Metazoa</taxon>
        <taxon>Ecdysozoa</taxon>
        <taxon>Arthropoda</taxon>
        <taxon>Hexapoda</taxon>
        <taxon>Insecta</taxon>
        <taxon>Pterygota</taxon>
        <taxon>Neoptera</taxon>
        <taxon>Endopterygota</taxon>
        <taxon>Diptera</taxon>
        <taxon>Nematocera</taxon>
        <taxon>Culicoidea</taxon>
        <taxon>Culicidae</taxon>
        <taxon>Anophelinae</taxon>
        <taxon>Anopheles</taxon>
    </lineage>
</organism>